<evidence type="ECO:0000313" key="3">
    <source>
        <dbReference type="Proteomes" id="UP000738431"/>
    </source>
</evidence>
<keyword evidence="1" id="KW-1133">Transmembrane helix</keyword>
<keyword evidence="1" id="KW-0812">Transmembrane</keyword>
<evidence type="ECO:0000313" key="2">
    <source>
        <dbReference type="EMBL" id="WRQ89750.1"/>
    </source>
</evidence>
<keyword evidence="1" id="KW-0472">Membrane</keyword>
<protein>
    <submittedName>
        <fullName evidence="2">Succinate dehydrogenase cytochrome b subunit</fullName>
    </submittedName>
</protein>
<dbReference type="NCBIfam" id="TIGR02046">
    <property type="entry name" value="sdhC_b558_fam"/>
    <property type="match status" value="1"/>
</dbReference>
<feature type="transmembrane region" description="Helical" evidence="1">
    <location>
        <begin position="61"/>
        <end position="83"/>
    </location>
</feature>
<dbReference type="CDD" id="cd03498">
    <property type="entry name" value="SQR_TypeB_2_TM"/>
    <property type="match status" value="1"/>
</dbReference>
<dbReference type="InterPro" id="IPR034804">
    <property type="entry name" value="SQR/QFR_C/D"/>
</dbReference>
<dbReference type="EMBL" id="CP139781">
    <property type="protein sequence ID" value="WRQ89750.1"/>
    <property type="molecule type" value="Genomic_DNA"/>
</dbReference>
<dbReference type="Gene3D" id="1.20.1300.10">
    <property type="entry name" value="Fumarate reductase/succinate dehydrogenase, transmembrane subunit"/>
    <property type="match status" value="1"/>
</dbReference>
<evidence type="ECO:0000256" key="1">
    <source>
        <dbReference type="SAM" id="Phobius"/>
    </source>
</evidence>
<keyword evidence="3" id="KW-1185">Reference proteome</keyword>
<feature type="transmembrane region" description="Helical" evidence="1">
    <location>
        <begin position="108"/>
        <end position="134"/>
    </location>
</feature>
<reference evidence="2 3" key="1">
    <citation type="submission" date="2021-08" db="EMBL/GenBank/DDBJ databases">
        <authorList>
            <person name="Zhang D."/>
            <person name="Zhang A."/>
            <person name="Wang L."/>
        </authorList>
    </citation>
    <scope>NUCLEOTIDE SEQUENCE [LARGE SCALE GENOMIC DNA]</scope>
    <source>
        <strain evidence="2 3">WL0086</strain>
    </source>
</reference>
<feature type="transmembrane region" description="Helical" evidence="1">
    <location>
        <begin position="220"/>
        <end position="244"/>
    </location>
</feature>
<organism evidence="2 3">
    <name type="scientific">Actomonas aquatica</name>
    <dbReference type="NCBI Taxonomy" id="2866162"/>
    <lineage>
        <taxon>Bacteria</taxon>
        <taxon>Pseudomonadati</taxon>
        <taxon>Verrucomicrobiota</taxon>
        <taxon>Opitutia</taxon>
        <taxon>Opitutales</taxon>
        <taxon>Opitutaceae</taxon>
        <taxon>Actomonas</taxon>
    </lineage>
</organism>
<reference evidence="2 3" key="2">
    <citation type="submission" date="2023-12" db="EMBL/GenBank/DDBJ databases">
        <title>Description of an unclassified Opitutus bacterium of Verrucomicrobiota.</title>
        <authorList>
            <person name="Zhang D.-F."/>
        </authorList>
    </citation>
    <scope>NUCLEOTIDE SEQUENCE [LARGE SCALE GENOMIC DNA]</scope>
    <source>
        <strain evidence="2 3">WL0086</strain>
    </source>
</reference>
<name>A0ABZ1CEF8_9BACT</name>
<feature type="transmembrane region" description="Helical" evidence="1">
    <location>
        <begin position="16"/>
        <end position="41"/>
    </location>
</feature>
<dbReference type="Proteomes" id="UP000738431">
    <property type="component" value="Chromosome"/>
</dbReference>
<gene>
    <name evidence="2" type="ORF">K1X11_010050</name>
</gene>
<sequence length="274" mass="29967">MNLFRNLFTSSIGRKILMAVTGLVLVGFVTGHLVGNLQIFLKPDHINGYAHFLQGLGPALWGVRLFLLACVGIHIWAAVALTLESKSARGPEKYGVHRWLRASVASRYMRMTGVVVLAFLIYHILHFTVGLAGADTFKSSLPHWTMQHDVREFGMPLADAGDVVHDVYSMIFLGFANPLVSLFYIVAVGLLAMHMWHGIDSVFQTFGLRNNSWNGCLRRIVAIYCIVYFLGNLLIPGTILAGIAKPAEDTLAHQVLVEGASLEDAAATAAPSTH</sequence>
<dbReference type="RefSeq" id="WP_221032208.1">
    <property type="nucleotide sequence ID" value="NZ_CP139781.1"/>
</dbReference>
<accession>A0ABZ1CEF8</accession>
<dbReference type="InterPro" id="IPR011138">
    <property type="entry name" value="Cytochrome_b-558"/>
</dbReference>
<feature type="transmembrane region" description="Helical" evidence="1">
    <location>
        <begin position="179"/>
        <end position="199"/>
    </location>
</feature>
<dbReference type="SUPFAM" id="SSF81343">
    <property type="entry name" value="Fumarate reductase respiratory complex transmembrane subunits"/>
    <property type="match status" value="1"/>
</dbReference>
<proteinExistence type="predicted"/>